<dbReference type="Proteomes" id="UP000567179">
    <property type="component" value="Unassembled WGS sequence"/>
</dbReference>
<gene>
    <name evidence="2" type="ORF">D9619_001293</name>
</gene>
<evidence type="ECO:0000313" key="2">
    <source>
        <dbReference type="EMBL" id="KAF5321452.1"/>
    </source>
</evidence>
<proteinExistence type="predicted"/>
<name>A0A8H5BDT1_9AGAR</name>
<reference evidence="2 3" key="1">
    <citation type="journal article" date="2020" name="ISME J.">
        <title>Uncovering the hidden diversity of litter-decomposition mechanisms in mushroom-forming fungi.</title>
        <authorList>
            <person name="Floudas D."/>
            <person name="Bentzer J."/>
            <person name="Ahren D."/>
            <person name="Johansson T."/>
            <person name="Persson P."/>
            <person name="Tunlid A."/>
        </authorList>
    </citation>
    <scope>NUCLEOTIDE SEQUENCE [LARGE SCALE GENOMIC DNA]</scope>
    <source>
        <strain evidence="2 3">CBS 101986</strain>
    </source>
</reference>
<accession>A0A8H5BDT1</accession>
<evidence type="ECO:0000313" key="3">
    <source>
        <dbReference type="Proteomes" id="UP000567179"/>
    </source>
</evidence>
<organism evidence="2 3">
    <name type="scientific">Psilocybe cf. subviscida</name>
    <dbReference type="NCBI Taxonomy" id="2480587"/>
    <lineage>
        <taxon>Eukaryota</taxon>
        <taxon>Fungi</taxon>
        <taxon>Dikarya</taxon>
        <taxon>Basidiomycota</taxon>
        <taxon>Agaricomycotina</taxon>
        <taxon>Agaricomycetes</taxon>
        <taxon>Agaricomycetidae</taxon>
        <taxon>Agaricales</taxon>
        <taxon>Agaricineae</taxon>
        <taxon>Strophariaceae</taxon>
        <taxon>Psilocybe</taxon>
    </lineage>
</organism>
<keyword evidence="3" id="KW-1185">Reference proteome</keyword>
<comment type="caution">
    <text evidence="2">The sequence shown here is derived from an EMBL/GenBank/DDBJ whole genome shotgun (WGS) entry which is preliminary data.</text>
</comment>
<feature type="region of interest" description="Disordered" evidence="1">
    <location>
        <begin position="1"/>
        <end position="62"/>
    </location>
</feature>
<evidence type="ECO:0000256" key="1">
    <source>
        <dbReference type="SAM" id="MobiDB-lite"/>
    </source>
</evidence>
<feature type="compositionally biased region" description="Pro residues" evidence="1">
    <location>
        <begin position="1"/>
        <end position="12"/>
    </location>
</feature>
<dbReference type="EMBL" id="JAACJJ010000028">
    <property type="protein sequence ID" value="KAF5321452.1"/>
    <property type="molecule type" value="Genomic_DNA"/>
</dbReference>
<dbReference type="AlphaFoldDB" id="A0A8H5BDT1"/>
<sequence length="228" mass="24870">MPGPIHPDPPSWPAVELPDSYLLPEDQEASQSSPVVPTSVAEEENESPRYPSPRRRQTYPVPPTVSAFEEDSIAAAHRAEFPSLKWPSFMVGSLTSQDASYASNTSDSVLLSPGLCLATQSMPPQDLSVLPSLPNSAMAPLGSRTPAKASTSALSRCASPYAPQLLSPNSPCVTISKKDVLRIQELSSEISAFEQAAKRNRDEIDHIWQQALGERNGWKRRRDNSETF</sequence>
<protein>
    <submittedName>
        <fullName evidence="2">Uncharacterized protein</fullName>
    </submittedName>
</protein>